<sequence>MEGVEFLLVFSLELDAGAELSEKNQVEDDGGSQERVLTGVVHHDSVLSSHEYLRSVLIHGSLAITHIWHILDDYDMIRVFTRLIEDAIASNHVIDHIALRYLFGPESLRC</sequence>
<evidence type="ECO:0000313" key="1">
    <source>
        <dbReference type="EMBL" id="MBA4624707.1"/>
    </source>
</evidence>
<accession>A0A7C9CT11</accession>
<organism evidence="1">
    <name type="scientific">Opuntia streptacantha</name>
    <name type="common">Prickly pear cactus</name>
    <name type="synonym">Opuntia cardona</name>
    <dbReference type="NCBI Taxonomy" id="393608"/>
    <lineage>
        <taxon>Eukaryota</taxon>
        <taxon>Viridiplantae</taxon>
        <taxon>Streptophyta</taxon>
        <taxon>Embryophyta</taxon>
        <taxon>Tracheophyta</taxon>
        <taxon>Spermatophyta</taxon>
        <taxon>Magnoliopsida</taxon>
        <taxon>eudicotyledons</taxon>
        <taxon>Gunneridae</taxon>
        <taxon>Pentapetalae</taxon>
        <taxon>Caryophyllales</taxon>
        <taxon>Cactineae</taxon>
        <taxon>Cactaceae</taxon>
        <taxon>Opuntioideae</taxon>
        <taxon>Opuntia</taxon>
    </lineage>
</organism>
<protein>
    <submittedName>
        <fullName evidence="1">Uncharacterized protein</fullName>
    </submittedName>
</protein>
<proteinExistence type="predicted"/>
<dbReference type="EMBL" id="GISG01048755">
    <property type="protein sequence ID" value="MBA4624707.1"/>
    <property type="molecule type" value="Transcribed_RNA"/>
</dbReference>
<dbReference type="AlphaFoldDB" id="A0A7C9CT11"/>
<reference evidence="1" key="1">
    <citation type="journal article" date="2013" name="J. Plant Res.">
        <title>Effect of fungi and light on seed germination of three Opuntia species from semiarid lands of central Mexico.</title>
        <authorList>
            <person name="Delgado-Sanchez P."/>
            <person name="Jimenez-Bremont J.F."/>
            <person name="Guerrero-Gonzalez Mde L."/>
            <person name="Flores J."/>
        </authorList>
    </citation>
    <scope>NUCLEOTIDE SEQUENCE</scope>
    <source>
        <tissue evidence="1">Cladode</tissue>
    </source>
</reference>
<reference evidence="1" key="2">
    <citation type="submission" date="2020-07" db="EMBL/GenBank/DDBJ databases">
        <authorList>
            <person name="Vera ALvarez R."/>
            <person name="Arias-Moreno D.M."/>
            <person name="Jimenez-Jacinto V."/>
            <person name="Jimenez-Bremont J.F."/>
            <person name="Swaminathan K."/>
            <person name="Moose S.P."/>
            <person name="Guerrero-Gonzalez M.L."/>
            <person name="Marino-Ramirez L."/>
            <person name="Landsman D."/>
            <person name="Rodriguez-Kessler M."/>
            <person name="Delgado-Sanchez P."/>
        </authorList>
    </citation>
    <scope>NUCLEOTIDE SEQUENCE</scope>
    <source>
        <tissue evidence="1">Cladode</tissue>
    </source>
</reference>
<name>A0A7C9CT11_OPUST</name>